<comment type="caution">
    <text evidence="1">The sequence shown here is derived from an EMBL/GenBank/DDBJ whole genome shotgun (WGS) entry which is preliminary data.</text>
</comment>
<dbReference type="AlphaFoldDB" id="A0A084ZPT5"/>
<accession>A0A084ZPT5</accession>
<dbReference type="EMBL" id="JMTB01000115">
    <property type="protein sequence ID" value="KFB99479.1"/>
    <property type="molecule type" value="Genomic_DNA"/>
</dbReference>
<dbReference type="Proteomes" id="UP000028630">
    <property type="component" value="Unassembled WGS sequence"/>
</dbReference>
<feature type="non-terminal residue" evidence="1">
    <location>
        <position position="1"/>
    </location>
</feature>
<protein>
    <submittedName>
        <fullName evidence="1">Phage protein</fullName>
    </submittedName>
</protein>
<reference evidence="2" key="1">
    <citation type="submission" date="2014-05" db="EMBL/GenBank/DDBJ databases">
        <title>ATOL: Assembling a taxonomically balanced genome-scale reconstruction of the evolutionary history of the Enterobacteriaceae.</title>
        <authorList>
            <person name="Plunkett G. III"/>
            <person name="Neeno-Eckwall E.C."/>
            <person name="Glasner J.D."/>
            <person name="Perna N.T."/>
        </authorList>
    </citation>
    <scope>NUCLEOTIDE SEQUENCE [LARGE SCALE GENOMIC DNA]</scope>
    <source>
        <strain evidence="2">ATCC 49490</strain>
    </source>
</reference>
<keyword evidence="2" id="KW-1185">Reference proteome</keyword>
<proteinExistence type="predicted"/>
<organism evidence="1 2">
    <name type="scientific">Trabulsiella guamensis ATCC 49490</name>
    <dbReference type="NCBI Taxonomy" id="1005994"/>
    <lineage>
        <taxon>Bacteria</taxon>
        <taxon>Pseudomonadati</taxon>
        <taxon>Pseudomonadota</taxon>
        <taxon>Gammaproteobacteria</taxon>
        <taxon>Enterobacterales</taxon>
        <taxon>Enterobacteriaceae</taxon>
        <taxon>Trabulsiella</taxon>
    </lineage>
</organism>
<gene>
    <name evidence="1" type="ORF">GTGU_04136</name>
</gene>
<evidence type="ECO:0000313" key="1">
    <source>
        <dbReference type="EMBL" id="KFB99479.1"/>
    </source>
</evidence>
<name>A0A084ZPT5_9ENTR</name>
<dbReference type="eggNOG" id="COG5283">
    <property type="taxonomic scope" value="Bacteria"/>
</dbReference>
<evidence type="ECO:0000313" key="2">
    <source>
        <dbReference type="Proteomes" id="UP000028630"/>
    </source>
</evidence>
<sequence length="125" mass="13554">PKALAVRGEWQESRLARTAGRLNTTSTVSAAPPETQIVMAGTVINDRPSVAAASLPVRQAEHGPVRGRRSEATVADAGFSGEIHVHLHGVERQDAREIGRIVADAVNAELARRERLSRNSFRDRD</sequence>